<dbReference type="InterPro" id="IPR006597">
    <property type="entry name" value="Sel1-like"/>
</dbReference>
<gene>
    <name evidence="1" type="ORF">CKO40_17390</name>
</gene>
<dbReference type="EMBL" id="NRSJ01000037">
    <property type="protein sequence ID" value="MBK1706273.1"/>
    <property type="molecule type" value="Genomic_DNA"/>
</dbReference>
<name>A0AAJ0U6V0_9GAMM</name>
<reference evidence="1" key="1">
    <citation type="submission" date="2017-08" db="EMBL/GenBank/DDBJ databases">
        <authorList>
            <person name="Imhoff J.F."/>
            <person name="Rahn T."/>
            <person name="Kuenzel S."/>
            <person name="Neulinger S.C."/>
        </authorList>
    </citation>
    <scope>NUCLEOTIDE SEQUENCE</scope>
    <source>
        <strain evidence="1">DSM 11080</strain>
    </source>
</reference>
<evidence type="ECO:0000313" key="2">
    <source>
        <dbReference type="Proteomes" id="UP001296776"/>
    </source>
</evidence>
<accession>A0AAJ0U6V0</accession>
<dbReference type="Gene3D" id="1.25.40.10">
    <property type="entry name" value="Tetratricopeptide repeat domain"/>
    <property type="match status" value="1"/>
</dbReference>
<protein>
    <recommendedName>
        <fullName evidence="3">Sel1 repeat family protein</fullName>
    </recommendedName>
</protein>
<dbReference type="InterPro" id="IPR011990">
    <property type="entry name" value="TPR-like_helical_dom_sf"/>
</dbReference>
<keyword evidence="2" id="KW-1185">Reference proteome</keyword>
<dbReference type="AlphaFoldDB" id="A0AAJ0U6V0"/>
<dbReference type="SUPFAM" id="SSF81901">
    <property type="entry name" value="HCP-like"/>
    <property type="match status" value="1"/>
</dbReference>
<organism evidence="1 2">
    <name type="scientific">Halochromatium glycolicum</name>
    <dbReference type="NCBI Taxonomy" id="85075"/>
    <lineage>
        <taxon>Bacteria</taxon>
        <taxon>Pseudomonadati</taxon>
        <taxon>Pseudomonadota</taxon>
        <taxon>Gammaproteobacteria</taxon>
        <taxon>Chromatiales</taxon>
        <taxon>Chromatiaceae</taxon>
        <taxon>Halochromatium</taxon>
    </lineage>
</organism>
<dbReference type="SMART" id="SM00671">
    <property type="entry name" value="SEL1"/>
    <property type="match status" value="1"/>
</dbReference>
<proteinExistence type="predicted"/>
<evidence type="ECO:0008006" key="3">
    <source>
        <dbReference type="Google" id="ProtNLM"/>
    </source>
</evidence>
<reference evidence="1" key="2">
    <citation type="journal article" date="2020" name="Microorganisms">
        <title>Osmotic Adaptation and Compatible Solute Biosynthesis of Phototrophic Bacteria as Revealed from Genome Analyses.</title>
        <authorList>
            <person name="Imhoff J.F."/>
            <person name="Rahn T."/>
            <person name="Kunzel S."/>
            <person name="Keller A."/>
            <person name="Neulinger S.C."/>
        </authorList>
    </citation>
    <scope>NUCLEOTIDE SEQUENCE</scope>
    <source>
        <strain evidence="1">DSM 11080</strain>
    </source>
</reference>
<evidence type="ECO:0000313" key="1">
    <source>
        <dbReference type="EMBL" id="MBK1706273.1"/>
    </source>
</evidence>
<dbReference type="RefSeq" id="WP_200347723.1">
    <property type="nucleotide sequence ID" value="NZ_NRSJ01000037.1"/>
</dbReference>
<comment type="caution">
    <text evidence="1">The sequence shown here is derived from an EMBL/GenBank/DDBJ whole genome shotgun (WGS) entry which is preliminary data.</text>
</comment>
<dbReference type="Proteomes" id="UP001296776">
    <property type="component" value="Unassembled WGS sequence"/>
</dbReference>
<sequence>MDYISFETAMSLTGMGKSTLWRAIREGRVRHIVAKPASGHAKARIDLDSLLPFVTFPVEEEERAHILAADTGNAPSQLEVALMLLEADQTERARPWLIGAARGGLPDAMCHLGQCLVSGTGVALDLDAAKTWLRGAAERGHALAAALVAGLEE</sequence>